<keyword evidence="2" id="KW-1185">Reference proteome</keyword>
<dbReference type="Proteomes" id="UP000800096">
    <property type="component" value="Unassembled WGS sequence"/>
</dbReference>
<name>A0A6A5QV61_AMPQU</name>
<dbReference type="AlphaFoldDB" id="A0A6A5QV61"/>
<sequence length="255" mass="27254">MRAPMPRCLGCWRCTTRHASAGKCHRKSSSVVQRSEQLQHGGFAASSSSPSCSAVAGPASVMVMMAATRLAVVRQRRKMLPMAIDLRTLAPYRLWIRAAPRGDLVGCKCASVGTAKAPSATSEQVSADNKRAAGVGLVWAEQGGGTTVSDMDSREYKYQTPRVSLRLGVVSVQEPQPTWRRGQGALAVAFGAVGRQNFTAVKPPLPVAIHKTGPGRIAVFTYQRLGGLHVRKRTGDAWKPDNITLAEAQGFACQA</sequence>
<dbReference type="EMBL" id="ML979133">
    <property type="protein sequence ID" value="KAF1918768.1"/>
    <property type="molecule type" value="Genomic_DNA"/>
</dbReference>
<organism evidence="1 2">
    <name type="scientific">Ampelomyces quisqualis</name>
    <name type="common">Powdery mildew agent</name>
    <dbReference type="NCBI Taxonomy" id="50730"/>
    <lineage>
        <taxon>Eukaryota</taxon>
        <taxon>Fungi</taxon>
        <taxon>Dikarya</taxon>
        <taxon>Ascomycota</taxon>
        <taxon>Pezizomycotina</taxon>
        <taxon>Dothideomycetes</taxon>
        <taxon>Pleosporomycetidae</taxon>
        <taxon>Pleosporales</taxon>
        <taxon>Pleosporineae</taxon>
        <taxon>Phaeosphaeriaceae</taxon>
        <taxon>Ampelomyces</taxon>
    </lineage>
</organism>
<accession>A0A6A5QV61</accession>
<evidence type="ECO:0000313" key="1">
    <source>
        <dbReference type="EMBL" id="KAF1918768.1"/>
    </source>
</evidence>
<reference evidence="1" key="1">
    <citation type="journal article" date="2020" name="Stud. Mycol.">
        <title>101 Dothideomycetes genomes: a test case for predicting lifestyles and emergence of pathogens.</title>
        <authorList>
            <person name="Haridas S."/>
            <person name="Albert R."/>
            <person name="Binder M."/>
            <person name="Bloem J."/>
            <person name="Labutti K."/>
            <person name="Salamov A."/>
            <person name="Andreopoulos B."/>
            <person name="Baker S."/>
            <person name="Barry K."/>
            <person name="Bills G."/>
            <person name="Bluhm B."/>
            <person name="Cannon C."/>
            <person name="Castanera R."/>
            <person name="Culley D."/>
            <person name="Daum C."/>
            <person name="Ezra D."/>
            <person name="Gonzalez J."/>
            <person name="Henrissat B."/>
            <person name="Kuo A."/>
            <person name="Liang C."/>
            <person name="Lipzen A."/>
            <person name="Lutzoni F."/>
            <person name="Magnuson J."/>
            <person name="Mondo S."/>
            <person name="Nolan M."/>
            <person name="Ohm R."/>
            <person name="Pangilinan J."/>
            <person name="Park H.-J."/>
            <person name="Ramirez L."/>
            <person name="Alfaro M."/>
            <person name="Sun H."/>
            <person name="Tritt A."/>
            <person name="Yoshinaga Y."/>
            <person name="Zwiers L.-H."/>
            <person name="Turgeon B."/>
            <person name="Goodwin S."/>
            <person name="Spatafora J."/>
            <person name="Crous P."/>
            <person name="Grigoriev I."/>
        </authorList>
    </citation>
    <scope>NUCLEOTIDE SEQUENCE</scope>
    <source>
        <strain evidence="1">HMLAC05119</strain>
    </source>
</reference>
<proteinExistence type="predicted"/>
<evidence type="ECO:0000313" key="2">
    <source>
        <dbReference type="Proteomes" id="UP000800096"/>
    </source>
</evidence>
<gene>
    <name evidence="1" type="ORF">BDU57DRAFT_120119</name>
</gene>
<protein>
    <submittedName>
        <fullName evidence="1">Uncharacterized protein</fullName>
    </submittedName>
</protein>